<gene>
    <name evidence="3" type="primary">LOC100178853</name>
</gene>
<accession>A0A6F9DHN1</accession>
<reference evidence="3" key="1">
    <citation type="submission" date="2020-04" db="EMBL/GenBank/DDBJ databases">
        <authorList>
            <person name="Neveu A P."/>
        </authorList>
    </citation>
    <scope>NUCLEOTIDE SEQUENCE</scope>
    <source>
        <tissue evidence="3">Whole embryo</tissue>
    </source>
</reference>
<feature type="coiled-coil region" evidence="1">
    <location>
        <begin position="5"/>
        <end position="78"/>
    </location>
</feature>
<evidence type="ECO:0000259" key="2">
    <source>
        <dbReference type="Pfam" id="PF16740"/>
    </source>
</evidence>
<evidence type="ECO:0000256" key="1">
    <source>
        <dbReference type="SAM" id="Coils"/>
    </source>
</evidence>
<feature type="domain" description="Ska2 N-terminal" evidence="2">
    <location>
        <begin position="2"/>
        <end position="108"/>
    </location>
</feature>
<dbReference type="InterPro" id="IPR042091">
    <property type="entry name" value="Ska2_N"/>
</dbReference>
<dbReference type="Gene3D" id="6.10.250.1380">
    <property type="match status" value="1"/>
</dbReference>
<organism evidence="3">
    <name type="scientific">Phallusia mammillata</name>
    <dbReference type="NCBI Taxonomy" id="59560"/>
    <lineage>
        <taxon>Eukaryota</taxon>
        <taxon>Metazoa</taxon>
        <taxon>Chordata</taxon>
        <taxon>Tunicata</taxon>
        <taxon>Ascidiacea</taxon>
        <taxon>Phlebobranchia</taxon>
        <taxon>Ascidiidae</taxon>
        <taxon>Phallusia</taxon>
    </lineage>
</organism>
<evidence type="ECO:0000313" key="3">
    <source>
        <dbReference type="EMBL" id="CAB3262226.1"/>
    </source>
</evidence>
<dbReference type="EMBL" id="LR786604">
    <property type="protein sequence ID" value="CAB3262226.1"/>
    <property type="molecule type" value="mRNA"/>
</dbReference>
<keyword evidence="1" id="KW-0175">Coiled coil</keyword>
<name>A0A6F9DHN1_9ASCI</name>
<protein>
    <submittedName>
        <fullName evidence="3">Uncharacterized protein LOC100178853</fullName>
    </submittedName>
</protein>
<proteinExistence type="evidence at transcript level"/>
<dbReference type="AlphaFoldDB" id="A0A6F9DHN1"/>
<dbReference type="Pfam" id="PF16740">
    <property type="entry name" value="SKA2"/>
    <property type="match status" value="1"/>
</dbReference>
<sequence length="131" mass="14591">MEEVVDNVVKKFEEAERTVQKIEDQLDANFSEKLGSEGADKISLMQALEEVKQSHAEIRNEARELGNLQREMALAFQKNLLQTVQQLQALTENNTAGKSSDEATKAAIDSLKEQSNLADVLTQKLKNSTNT</sequence>